<reference evidence="1" key="1">
    <citation type="journal article" date="2023" name="G3 (Bethesda)">
        <title>A reference genome for the long-term kleptoplast-retaining sea slug Elysia crispata morphotype clarki.</title>
        <authorList>
            <person name="Eastman K.E."/>
            <person name="Pendleton A.L."/>
            <person name="Shaikh M.A."/>
            <person name="Suttiyut T."/>
            <person name="Ogas R."/>
            <person name="Tomko P."/>
            <person name="Gavelis G."/>
            <person name="Widhalm J.R."/>
            <person name="Wisecaver J.H."/>
        </authorList>
    </citation>
    <scope>NUCLEOTIDE SEQUENCE</scope>
    <source>
        <strain evidence="1">ECLA1</strain>
    </source>
</reference>
<protein>
    <submittedName>
        <fullName evidence="1">Uncharacterized protein</fullName>
    </submittedName>
</protein>
<evidence type="ECO:0000313" key="1">
    <source>
        <dbReference type="EMBL" id="KAK3804009.1"/>
    </source>
</evidence>
<evidence type="ECO:0000313" key="2">
    <source>
        <dbReference type="Proteomes" id="UP001283361"/>
    </source>
</evidence>
<organism evidence="1 2">
    <name type="scientific">Elysia crispata</name>
    <name type="common">lettuce slug</name>
    <dbReference type="NCBI Taxonomy" id="231223"/>
    <lineage>
        <taxon>Eukaryota</taxon>
        <taxon>Metazoa</taxon>
        <taxon>Spiralia</taxon>
        <taxon>Lophotrochozoa</taxon>
        <taxon>Mollusca</taxon>
        <taxon>Gastropoda</taxon>
        <taxon>Heterobranchia</taxon>
        <taxon>Euthyneura</taxon>
        <taxon>Panpulmonata</taxon>
        <taxon>Sacoglossa</taxon>
        <taxon>Placobranchoidea</taxon>
        <taxon>Plakobranchidae</taxon>
        <taxon>Elysia</taxon>
    </lineage>
</organism>
<dbReference type="EMBL" id="JAWDGP010000067">
    <property type="protein sequence ID" value="KAK3804009.1"/>
    <property type="molecule type" value="Genomic_DNA"/>
</dbReference>
<accession>A0AAE1BCZ4</accession>
<proteinExistence type="predicted"/>
<gene>
    <name evidence="1" type="ORF">RRG08_066245</name>
</gene>
<dbReference type="Proteomes" id="UP001283361">
    <property type="component" value="Unassembled WGS sequence"/>
</dbReference>
<dbReference type="AlphaFoldDB" id="A0AAE1BCZ4"/>
<name>A0AAE1BCZ4_9GAST</name>
<comment type="caution">
    <text evidence="1">The sequence shown here is derived from an EMBL/GenBank/DDBJ whole genome shotgun (WGS) entry which is preliminary data.</text>
</comment>
<sequence length="126" mass="13879">MLLLSLPGSPGGRVLVHSCDRKAGRYSAQRCLMNRDQSSDCVNGFHGPTSMIQSSAGVVGAGRRKLPVRVLHCNRKINQLVYMLEGCHLGRAYTVGFDLPFPGMLRYNLCSMLGRIGYSLSLFFLN</sequence>
<keyword evidence="2" id="KW-1185">Reference proteome</keyword>